<feature type="compositionally biased region" description="Acidic residues" evidence="1">
    <location>
        <begin position="1216"/>
        <end position="1226"/>
    </location>
</feature>
<feature type="compositionally biased region" description="Low complexity" evidence="1">
    <location>
        <begin position="1110"/>
        <end position="1120"/>
    </location>
</feature>
<dbReference type="EMBL" id="JAGMUV010000003">
    <property type="protein sequence ID" value="KAH7165391.1"/>
    <property type="molecule type" value="Genomic_DNA"/>
</dbReference>
<evidence type="ECO:0000256" key="1">
    <source>
        <dbReference type="SAM" id="MobiDB-lite"/>
    </source>
</evidence>
<feature type="compositionally biased region" description="Basic residues" evidence="1">
    <location>
        <begin position="651"/>
        <end position="662"/>
    </location>
</feature>
<feature type="compositionally biased region" description="Polar residues" evidence="1">
    <location>
        <begin position="1098"/>
        <end position="1109"/>
    </location>
</feature>
<keyword evidence="3" id="KW-1185">Reference proteome</keyword>
<sequence length="1301" mass="141822">MDEDEDELPEQLMLEGPEPFDADEPSSVGLHALFDDADEDADNEADDGLDSDDNDFLPGKDAESSADEEEDVNLEEELQVLQQDNAIVGHDLSTERLEFDSSDDEDVPRGLLTAQDLDLSSLDLITALRSAFPLTSVSAIHTELLRQHKNLRATFQALTKSNEPTMSFDEMMDRALTGFVDFSQQALLSQENSLFGGLGARESRSPDVLGLGGSARPMIEEVESIETPAADDSETEVTTTGALNTTQLVNMVVDAGDDKTSSSDSSSESDSDDDSSSDDDSDDDSDDSDNAGDSSSSSDSNSSDSDDDSDSSEGNDAIVDDSEAASSSDSSSSSSDSSDDSDSASEPEEVPSKEEAPAKTMTIPKIEEVTTAELKEGGTPKLEKVTITSSTSNHPTAAVPHGCGLNRTQKRNARRREAKRLKELNGSQLQPPTVSESDGDDLELLARKKALLLSVVGGETPKKIEQIASSTESQPKEAHSEEAQPEETTLETPSDAPPNSEPTSQQRRLKVDMGAGRRLLFGALGLKNPKSKADEDKLRKNLMKDVRPLDNPRIQDISEPNGTKDAEPKSPDEDPDAWREKIVYRAVECCHDGMELSEPPFPFVQRWDPQQQYGSMRKRKRESQTFYDDSYYEEDSQWNEGGGEWVEASQKKKKKTKKRKGKDNHGDERGLDSPYQNESSVDADVILNYDDVPTKASMEDSQFTDVDDLPALPSDLTTLPTLEFGDIKPGIVVTWKQLLMSKATSWQPQIASLTGLVLSISDDDSLHVLLAKRDRDENDKVYDEQTGKRVYDKFEAPDSDEDDDEDSGRRDVQWQDMMETRLVQSAPLPSASTNTNGFAVQPAKVTPVTDSIADDIKVSKEHDDDKTMAEELDTQEVMAGVDAELRELEAAKSAESEAIPSGQAPPRIEFPASKDSPNIITENVNSPIESTNSPSRQLHETSQVAIVLDLGNPDVANGEQHKHDVRETDEGGGYMNIDGDQLDSLPLEVSGLESVIPDSIPSLSLLQPSGADNSRPSPAVEHPALAVPSSVGSVHSGRQPPSNDRMEEPYEEQIGDSAMGETTPRPRDITPTPQHGSPSIKNISSSPFPSLDEIFHTAATSRQTQSPGNSKMSALKSLKASVRRDFEYEEAMRKLDEGDEESDLSSDKNKSIRSLFPNPTQPETSEGLPDLYPKLEKVPRLRSRRGQRSSPFKIPEGSQVISLSSSSPVSAQFVEDYADDGNDETYQESPLPDASSIKMEKDPDATRRETRSRGKSAPATRGGKPARAKLGFGRTSLPPVIDTKASAVSQIRGRRKRSGKF</sequence>
<feature type="compositionally biased region" description="Polar residues" evidence="1">
    <location>
        <begin position="1074"/>
        <end position="1088"/>
    </location>
</feature>
<organism evidence="2 3">
    <name type="scientific">Dactylonectria macrodidyma</name>
    <dbReference type="NCBI Taxonomy" id="307937"/>
    <lineage>
        <taxon>Eukaryota</taxon>
        <taxon>Fungi</taxon>
        <taxon>Dikarya</taxon>
        <taxon>Ascomycota</taxon>
        <taxon>Pezizomycotina</taxon>
        <taxon>Sordariomycetes</taxon>
        <taxon>Hypocreomycetidae</taxon>
        <taxon>Hypocreales</taxon>
        <taxon>Nectriaceae</taxon>
        <taxon>Dactylonectria</taxon>
    </lineage>
</organism>
<feature type="compositionally biased region" description="Low complexity" evidence="1">
    <location>
        <begin position="514"/>
        <end position="526"/>
    </location>
</feature>
<feature type="compositionally biased region" description="Basic and acidic residues" evidence="1">
    <location>
        <begin position="1122"/>
        <end position="1136"/>
    </location>
</feature>
<feature type="compositionally biased region" description="Basic and acidic residues" evidence="1">
    <location>
        <begin position="1238"/>
        <end position="1252"/>
    </location>
</feature>
<feature type="compositionally biased region" description="Polar residues" evidence="1">
    <location>
        <begin position="425"/>
        <end position="436"/>
    </location>
</feature>
<feature type="region of interest" description="Disordered" evidence="1">
    <location>
        <begin position="456"/>
        <end position="578"/>
    </location>
</feature>
<feature type="compositionally biased region" description="Polar residues" evidence="1">
    <location>
        <begin position="386"/>
        <end position="395"/>
    </location>
</feature>
<evidence type="ECO:0000313" key="3">
    <source>
        <dbReference type="Proteomes" id="UP000738349"/>
    </source>
</evidence>
<feature type="compositionally biased region" description="Acidic residues" evidence="1">
    <location>
        <begin position="225"/>
        <end position="235"/>
    </location>
</feature>
<feature type="compositionally biased region" description="Polar residues" evidence="1">
    <location>
        <begin position="915"/>
        <end position="944"/>
    </location>
</feature>
<feature type="compositionally biased region" description="Polar residues" evidence="1">
    <location>
        <begin position="1001"/>
        <end position="1016"/>
    </location>
</feature>
<feature type="compositionally biased region" description="Acidic residues" evidence="1">
    <location>
        <begin position="35"/>
        <end position="55"/>
    </location>
</feature>
<dbReference type="OrthoDB" id="5368821at2759"/>
<feature type="region of interest" description="Disordered" evidence="1">
    <location>
        <begin position="890"/>
        <end position="982"/>
    </location>
</feature>
<feature type="compositionally biased region" description="Acidic residues" evidence="1">
    <location>
        <begin position="304"/>
        <end position="323"/>
    </location>
</feature>
<feature type="region of interest" description="Disordered" evidence="1">
    <location>
        <begin position="598"/>
        <end position="677"/>
    </location>
</feature>
<feature type="compositionally biased region" description="Low complexity" evidence="1">
    <location>
        <begin position="291"/>
        <end position="303"/>
    </location>
</feature>
<name>A0A9P9FMZ5_9HYPO</name>
<feature type="compositionally biased region" description="Acidic residues" evidence="1">
    <location>
        <begin position="797"/>
        <end position="806"/>
    </location>
</feature>
<reference evidence="2" key="1">
    <citation type="journal article" date="2021" name="Nat. Commun.">
        <title>Genetic determinants of endophytism in the Arabidopsis root mycobiome.</title>
        <authorList>
            <person name="Mesny F."/>
            <person name="Miyauchi S."/>
            <person name="Thiergart T."/>
            <person name="Pickel B."/>
            <person name="Atanasova L."/>
            <person name="Karlsson M."/>
            <person name="Huettel B."/>
            <person name="Barry K.W."/>
            <person name="Haridas S."/>
            <person name="Chen C."/>
            <person name="Bauer D."/>
            <person name="Andreopoulos W."/>
            <person name="Pangilinan J."/>
            <person name="LaButti K."/>
            <person name="Riley R."/>
            <person name="Lipzen A."/>
            <person name="Clum A."/>
            <person name="Drula E."/>
            <person name="Henrissat B."/>
            <person name="Kohler A."/>
            <person name="Grigoriev I.V."/>
            <person name="Martin F.M."/>
            <person name="Hacquard S."/>
        </authorList>
    </citation>
    <scope>NUCLEOTIDE SEQUENCE</scope>
    <source>
        <strain evidence="2">MPI-CAGE-AT-0147</strain>
    </source>
</reference>
<feature type="compositionally biased region" description="Basic and acidic residues" evidence="1">
    <location>
        <begin position="365"/>
        <end position="384"/>
    </location>
</feature>
<gene>
    <name evidence="2" type="ORF">EDB81DRAFT_865505</name>
</gene>
<feature type="compositionally biased region" description="Basic and acidic residues" evidence="1">
    <location>
        <begin position="531"/>
        <end position="550"/>
    </location>
</feature>
<feature type="compositionally biased region" description="Polar residues" evidence="1">
    <location>
        <begin position="236"/>
        <end position="249"/>
    </location>
</feature>
<feature type="compositionally biased region" description="Basic and acidic residues" evidence="1">
    <location>
        <begin position="959"/>
        <end position="969"/>
    </location>
</feature>
<feature type="compositionally biased region" description="Basic residues" evidence="1">
    <location>
        <begin position="1292"/>
        <end position="1301"/>
    </location>
</feature>
<feature type="region of interest" description="Disordered" evidence="1">
    <location>
        <begin position="998"/>
        <end position="1301"/>
    </location>
</feature>
<feature type="compositionally biased region" description="Low complexity" evidence="1">
    <location>
        <begin position="324"/>
        <end position="336"/>
    </location>
</feature>
<feature type="compositionally biased region" description="Low complexity" evidence="1">
    <location>
        <begin position="1198"/>
        <end position="1210"/>
    </location>
</feature>
<protein>
    <submittedName>
        <fullName evidence="2">Uncharacterized protein</fullName>
    </submittedName>
</protein>
<proteinExistence type="predicted"/>
<feature type="region of interest" description="Disordered" evidence="1">
    <location>
        <begin position="792"/>
        <end position="811"/>
    </location>
</feature>
<feature type="compositionally biased region" description="Basic and acidic residues" evidence="1">
    <location>
        <begin position="562"/>
        <end position="578"/>
    </location>
</feature>
<feature type="compositionally biased region" description="Basic residues" evidence="1">
    <location>
        <begin position="408"/>
        <end position="419"/>
    </location>
</feature>
<accession>A0A9P9FMZ5</accession>
<feature type="compositionally biased region" description="Acidic residues" evidence="1">
    <location>
        <begin position="337"/>
        <end position="349"/>
    </location>
</feature>
<comment type="caution">
    <text evidence="2">The sequence shown here is derived from an EMBL/GenBank/DDBJ whole genome shotgun (WGS) entry which is preliminary data.</text>
</comment>
<feature type="region of interest" description="Disordered" evidence="1">
    <location>
        <begin position="225"/>
        <end position="441"/>
    </location>
</feature>
<evidence type="ECO:0000313" key="2">
    <source>
        <dbReference type="EMBL" id="KAH7165391.1"/>
    </source>
</evidence>
<dbReference type="Proteomes" id="UP000738349">
    <property type="component" value="Unassembled WGS sequence"/>
</dbReference>
<feature type="region of interest" description="Disordered" evidence="1">
    <location>
        <begin position="1"/>
        <end position="72"/>
    </location>
</feature>
<feature type="compositionally biased region" description="Acidic residues" evidence="1">
    <location>
        <begin position="267"/>
        <end position="290"/>
    </location>
</feature>